<protein>
    <submittedName>
        <fullName evidence="1">Uncharacterized protein</fullName>
    </submittedName>
</protein>
<dbReference type="Proteomes" id="UP001157134">
    <property type="component" value="Unassembled WGS sequence"/>
</dbReference>
<evidence type="ECO:0000313" key="1">
    <source>
        <dbReference type="EMBL" id="GLX84076.1"/>
    </source>
</evidence>
<gene>
    <name evidence="1" type="ORF">tloyanaT_03280</name>
</gene>
<keyword evidence="2" id="KW-1185">Reference proteome</keyword>
<evidence type="ECO:0000313" key="2">
    <source>
        <dbReference type="Proteomes" id="UP001157134"/>
    </source>
</evidence>
<name>A0ABQ6HAY9_9GAMM</name>
<dbReference type="RefSeq" id="WP_284295624.1">
    <property type="nucleotide sequence ID" value="NZ_BSSV01000001.1"/>
</dbReference>
<reference evidence="1 2" key="1">
    <citation type="submission" date="2023-03" db="EMBL/GenBank/DDBJ databases">
        <title>Thalassotalea loyana LMG 22536T draft genome sequence.</title>
        <authorList>
            <person name="Sawabe T."/>
        </authorList>
    </citation>
    <scope>NUCLEOTIDE SEQUENCE [LARGE SCALE GENOMIC DNA]</scope>
    <source>
        <strain evidence="1 2">LMG 22536</strain>
    </source>
</reference>
<organism evidence="1 2">
    <name type="scientific">Thalassotalea loyana</name>
    <dbReference type="NCBI Taxonomy" id="280483"/>
    <lineage>
        <taxon>Bacteria</taxon>
        <taxon>Pseudomonadati</taxon>
        <taxon>Pseudomonadota</taxon>
        <taxon>Gammaproteobacteria</taxon>
        <taxon>Alteromonadales</taxon>
        <taxon>Colwelliaceae</taxon>
        <taxon>Thalassotalea</taxon>
    </lineage>
</organism>
<dbReference type="EMBL" id="BSSV01000001">
    <property type="protein sequence ID" value="GLX84076.1"/>
    <property type="molecule type" value="Genomic_DNA"/>
</dbReference>
<sequence length="114" mass="13175">MSFIGARSAYILSVYDYKEFEKSLIGEFLSGVVIDDETFRFRSFEQMVTSQVVTKTMVEGELEVLTHNGSFYVIDAKHKLFKISLAELKIMRAGSYSPERILEIRGHLKTWIKQ</sequence>
<accession>A0ABQ6HAY9</accession>
<comment type="caution">
    <text evidence="1">The sequence shown here is derived from an EMBL/GenBank/DDBJ whole genome shotgun (WGS) entry which is preliminary data.</text>
</comment>
<proteinExistence type="predicted"/>